<feature type="compositionally biased region" description="Pro residues" evidence="1">
    <location>
        <begin position="71"/>
        <end position="80"/>
    </location>
</feature>
<name>A0AA43TVV9_9LECA</name>
<feature type="compositionally biased region" description="Basic and acidic residues" evidence="1">
    <location>
        <begin position="243"/>
        <end position="252"/>
    </location>
</feature>
<evidence type="ECO:0000313" key="3">
    <source>
        <dbReference type="Proteomes" id="UP001161017"/>
    </source>
</evidence>
<feature type="region of interest" description="Disordered" evidence="1">
    <location>
        <begin position="517"/>
        <end position="578"/>
    </location>
</feature>
<sequence>MPPFEFGSGPGQLAETVNLAPSSHSPVRLTPPGPPSTGHRRGGSEFIGGDITHGGPVLVSTTPTSAEDTPHPPPSPPKGPPTARRGHAHRRSGAVSQSDVGKIMFQAPDHRGGSAPSTPSEPNFAQKRPSPERWNSHPGPNKSVNGSSRPPSQTTDIASPPSRSRVGFSDTLEYIPRPLSTISSETSSSMSTLRAAHSVNDSITSVVSGPTSSPPSFKEFDNTQMLVPQAHFGRPITSASLTLDRDSLHTMDEESQEVAPSVSSKPRSGSRNLKGAKDHDSAHISDVDSIDPCDPSEESSVPVSNTSASENQFRVTSSEPSLQTLRPRTSPESSHVKRQQKVKSWAESILHRKERNPVVHDGDLIERQSEAPHGDEQDLAFSLDDVNFDDDTTMIIEEPTTAYSKDTPLQQGALDQSFETRGDPSEANTFSPTIDLDAAFNFSGGSTSNTLLVDSAGRLSGSKRRLHSSGEMGDFSGPGGHYRRRAESAPEMEPFDLGVHGAGRSTVNHAVDEAIEEEDEDYDQGEHRPTIAGLGVNVVESEEEGSEPVQRRRATGLNTTSRYRGVGSTPTPPNELAPVPVEIVEAEEEPRFSVLTKSSDDSTVTPTLSRDPLSPRPASAPLDFAVQTPSLTYGSTPETPSAVSSADYTKTTFDPRDVPRLHTAHSSITDRVTLNSSRAGDQSGSSMDDVPSLISSTSTMISGHPMRFSSSSNIASSAERSTSLSAAVPPRTRPGSASKRSSLASLSRLVGGPYNRSRLNIAETLPPDSPEKTEKKKRHRISRVMTFWKSKEKS</sequence>
<proteinExistence type="predicted"/>
<feature type="compositionally biased region" description="Polar residues" evidence="1">
    <location>
        <begin position="298"/>
        <end position="333"/>
    </location>
</feature>
<evidence type="ECO:0000313" key="2">
    <source>
        <dbReference type="EMBL" id="MDI1488505.1"/>
    </source>
</evidence>
<feature type="compositionally biased region" description="Low complexity" evidence="1">
    <location>
        <begin position="709"/>
        <end position="723"/>
    </location>
</feature>
<dbReference type="AlphaFoldDB" id="A0AA43TVV9"/>
<evidence type="ECO:0008006" key="4">
    <source>
        <dbReference type="Google" id="ProtNLM"/>
    </source>
</evidence>
<feature type="compositionally biased region" description="Polar residues" evidence="1">
    <location>
        <begin position="627"/>
        <end position="652"/>
    </location>
</feature>
<feature type="compositionally biased region" description="Acidic residues" evidence="1">
    <location>
        <begin position="288"/>
        <end position="297"/>
    </location>
</feature>
<feature type="compositionally biased region" description="Basic and acidic residues" evidence="1">
    <location>
        <begin position="275"/>
        <end position="286"/>
    </location>
</feature>
<feature type="region of interest" description="Disordered" evidence="1">
    <location>
        <begin position="590"/>
        <end position="794"/>
    </location>
</feature>
<protein>
    <recommendedName>
        <fullName evidence="4">Cell wall proline rich protein</fullName>
    </recommendedName>
</protein>
<accession>A0AA43TVV9</accession>
<feature type="region of interest" description="Disordered" evidence="1">
    <location>
        <begin position="1"/>
        <end position="218"/>
    </location>
</feature>
<feature type="region of interest" description="Disordered" evidence="1">
    <location>
        <begin position="232"/>
        <end position="342"/>
    </location>
</feature>
<feature type="compositionally biased region" description="Low complexity" evidence="1">
    <location>
        <begin position="180"/>
        <end position="192"/>
    </location>
</feature>
<feature type="compositionally biased region" description="Low complexity" evidence="1">
    <location>
        <begin position="202"/>
        <end position="216"/>
    </location>
</feature>
<evidence type="ECO:0000256" key="1">
    <source>
        <dbReference type="SAM" id="MobiDB-lite"/>
    </source>
</evidence>
<feature type="compositionally biased region" description="Polar residues" evidence="1">
    <location>
        <begin position="261"/>
        <end position="271"/>
    </location>
</feature>
<reference evidence="2" key="1">
    <citation type="journal article" date="2023" name="Genome Biol. Evol.">
        <title>First Whole Genome Sequence and Flow Cytometry Genome Size Data for the Lichen-Forming Fungus Ramalina farinacea (Ascomycota).</title>
        <authorList>
            <person name="Llewellyn T."/>
            <person name="Mian S."/>
            <person name="Hill R."/>
            <person name="Leitch I.J."/>
            <person name="Gaya E."/>
        </authorList>
    </citation>
    <scope>NUCLEOTIDE SEQUENCE</scope>
    <source>
        <strain evidence="2">LIQ254RAFAR</strain>
    </source>
</reference>
<comment type="caution">
    <text evidence="2">The sequence shown here is derived from an EMBL/GenBank/DDBJ whole genome shotgun (WGS) entry which is preliminary data.</text>
</comment>
<dbReference type="Proteomes" id="UP001161017">
    <property type="component" value="Unassembled WGS sequence"/>
</dbReference>
<feature type="region of interest" description="Disordered" evidence="1">
    <location>
        <begin position="459"/>
        <end position="488"/>
    </location>
</feature>
<feature type="compositionally biased region" description="Low complexity" evidence="1">
    <location>
        <begin position="736"/>
        <end position="749"/>
    </location>
</feature>
<keyword evidence="3" id="KW-1185">Reference proteome</keyword>
<dbReference type="EMBL" id="JAPUFD010000007">
    <property type="protein sequence ID" value="MDI1488505.1"/>
    <property type="molecule type" value="Genomic_DNA"/>
</dbReference>
<gene>
    <name evidence="2" type="ORF">OHK93_007780</name>
</gene>
<feature type="compositionally biased region" description="Polar residues" evidence="1">
    <location>
        <begin position="595"/>
        <end position="608"/>
    </location>
</feature>
<feature type="compositionally biased region" description="Polar residues" evidence="1">
    <location>
        <begin position="142"/>
        <end position="157"/>
    </location>
</feature>
<feature type="compositionally biased region" description="Polar residues" evidence="1">
    <location>
        <begin position="664"/>
        <end position="686"/>
    </location>
</feature>
<organism evidence="2 3">
    <name type="scientific">Ramalina farinacea</name>
    <dbReference type="NCBI Taxonomy" id="258253"/>
    <lineage>
        <taxon>Eukaryota</taxon>
        <taxon>Fungi</taxon>
        <taxon>Dikarya</taxon>
        <taxon>Ascomycota</taxon>
        <taxon>Pezizomycotina</taxon>
        <taxon>Lecanoromycetes</taxon>
        <taxon>OSLEUM clade</taxon>
        <taxon>Lecanoromycetidae</taxon>
        <taxon>Lecanorales</taxon>
        <taxon>Lecanorineae</taxon>
        <taxon>Ramalinaceae</taxon>
        <taxon>Ramalina</taxon>
    </lineage>
</organism>